<keyword evidence="2" id="KW-1185">Reference proteome</keyword>
<evidence type="ECO:0000313" key="2">
    <source>
        <dbReference type="Proteomes" id="UP001207468"/>
    </source>
</evidence>
<name>A0ACC0TXL3_9AGAM</name>
<organism evidence="1 2">
    <name type="scientific">Russula earlei</name>
    <dbReference type="NCBI Taxonomy" id="71964"/>
    <lineage>
        <taxon>Eukaryota</taxon>
        <taxon>Fungi</taxon>
        <taxon>Dikarya</taxon>
        <taxon>Basidiomycota</taxon>
        <taxon>Agaricomycotina</taxon>
        <taxon>Agaricomycetes</taxon>
        <taxon>Russulales</taxon>
        <taxon>Russulaceae</taxon>
        <taxon>Russula</taxon>
    </lineage>
</organism>
<protein>
    <submittedName>
        <fullName evidence="1">Uncharacterized protein</fullName>
    </submittedName>
</protein>
<comment type="caution">
    <text evidence="1">The sequence shown here is derived from an EMBL/GenBank/DDBJ whole genome shotgun (WGS) entry which is preliminary data.</text>
</comment>
<dbReference type="Proteomes" id="UP001207468">
    <property type="component" value="Unassembled WGS sequence"/>
</dbReference>
<dbReference type="EMBL" id="JAGFNK010000331">
    <property type="protein sequence ID" value="KAI9452610.1"/>
    <property type="molecule type" value="Genomic_DNA"/>
</dbReference>
<sequence length="802" mass="88108">MLAKRIAIACCLLLAVITGTAQNKWPKDIALQNGGKITLYQPQPESLQGNKLTSRAAISVRNTAGAEPIFGAIWTESILDINKDDRTATLESITVTNAKFSDSATNSNLGQISDMIQQEVPKWNLTISLDQLLTSIQQDQQVNDADLKNDPPRIIYQTVPSTLVLIDGDPQVQQDKELNIDRVVNTPFLIVKNPGDGQYYLYANDFWYKSSSPTGGYVNVTRLPANIQQLDATAKANQAKNNSGATADDAPKTPVQIIVSTEPAELIQTEGEANYATVAGTSLLYANNTLDEIFKDINTQKTFTLISGRWYSAPNLNGPWAYTPSDQLPADFANIPKGSEKDGVLANVAGTDEAQDAMIDAEIPQTAKVDRKTATCTVTYDGDPQFSPIEGTSLQAADNSSITVLLASNGLYYAMQDGVWFSSNSPTGPWTVANERPTDVDNIPPSNPAYNTKYVYIYDNTPDYVYMGYTPGYLGCYVYGPTVVYGTGWHYRPWYRRRYFPRPVTFGFGFCYNPWTGWNMGFSMGYNFGWGHVVHNRPGWGGGWFGPPMYRPPYRRWGYNGGYYNRSANRPTVRPRPNIVVNRPRVTNTVHVANRSAVARANNNIYNNRSGVATRNIERSRNNVGLNTRPLNGGGVSRPGVAAPRPGVTAPRPSVARPAAGSNNVFTDRQGNVFRNDNNGNWQQRDNKAWKPVENNNGVTPQLDRDRQARDRGNDRAQNFQQNNPAPINRPAAPRPTPQQPAPAPRPTPAPRPAPQPAPRPSMPMQRPAPAPAPRPSMPMQRPAPAPAPRPAQPAPGRPGRG</sequence>
<evidence type="ECO:0000313" key="1">
    <source>
        <dbReference type="EMBL" id="KAI9452610.1"/>
    </source>
</evidence>
<gene>
    <name evidence="1" type="ORF">F5148DRAFT_1152164</name>
</gene>
<proteinExistence type="predicted"/>
<accession>A0ACC0TXL3</accession>
<reference evidence="1" key="1">
    <citation type="submission" date="2021-03" db="EMBL/GenBank/DDBJ databases">
        <title>Evolutionary priming and transition to the ectomycorrhizal habit in an iconic lineage of mushroom-forming fungi: is preadaptation a requirement?</title>
        <authorList>
            <consortium name="DOE Joint Genome Institute"/>
            <person name="Looney B.P."/>
            <person name="Miyauchi S."/>
            <person name="Morin E."/>
            <person name="Drula E."/>
            <person name="Courty P.E."/>
            <person name="Chicoki N."/>
            <person name="Fauchery L."/>
            <person name="Kohler A."/>
            <person name="Kuo A."/>
            <person name="LaButti K."/>
            <person name="Pangilinan J."/>
            <person name="Lipzen A."/>
            <person name="Riley R."/>
            <person name="Andreopoulos W."/>
            <person name="He G."/>
            <person name="Johnson J."/>
            <person name="Barry K.W."/>
            <person name="Grigoriev I.V."/>
            <person name="Nagy L."/>
            <person name="Hibbett D."/>
            <person name="Henrissat B."/>
            <person name="Matheny P.B."/>
            <person name="Labbe J."/>
            <person name="Martin A.F."/>
        </authorList>
    </citation>
    <scope>NUCLEOTIDE SEQUENCE</scope>
    <source>
        <strain evidence="1">BPL698</strain>
    </source>
</reference>